<evidence type="ECO:0000313" key="4">
    <source>
        <dbReference type="Proteomes" id="UP000317316"/>
    </source>
</evidence>
<reference evidence="3 4" key="1">
    <citation type="submission" date="2019-05" db="EMBL/GenBank/DDBJ databases">
        <title>Psychrobacillus vulpis sp. nov., a new species isolated from feces of a red fox that inhabits in The Tablas de Daimiel Natural Park, Albacete, Spain.</title>
        <authorList>
            <person name="Rodriguez M."/>
            <person name="Reina J.C."/>
            <person name="Bejar V."/>
            <person name="Llamas I."/>
        </authorList>
    </citation>
    <scope>NUCLEOTIDE SEQUENCE [LARGE SCALE GENOMIC DNA]</scope>
    <source>
        <strain evidence="3 4">NEAU-3TGS17</strain>
    </source>
</reference>
<gene>
    <name evidence="3" type="ORF">FG382_15130</name>
</gene>
<feature type="transmembrane region" description="Helical" evidence="1">
    <location>
        <begin position="78"/>
        <end position="111"/>
    </location>
</feature>
<dbReference type="Pfam" id="PF07331">
    <property type="entry name" value="TctB"/>
    <property type="match status" value="1"/>
</dbReference>
<dbReference type="OrthoDB" id="1683098at2"/>
<keyword evidence="1" id="KW-1133">Transmembrane helix</keyword>
<evidence type="ECO:0000259" key="2">
    <source>
        <dbReference type="Pfam" id="PF07331"/>
    </source>
</evidence>
<sequence length="149" mass="16946">MNKKFDRFAGFAFLLVGILFLVESQKISDSAYGSSVGPKIFPMWLGIILIALSARLLYETFKYKSEESKKERLQYKKFLIIFVSAVLYAFFLEKIGYVVSTFLFLLIAFQTVERGKMVYSILISAAFSFGVYYMFSELLGGSLPGFPLL</sequence>
<dbReference type="EMBL" id="VDGH01000009">
    <property type="protein sequence ID" value="TQR11284.1"/>
    <property type="molecule type" value="Genomic_DNA"/>
</dbReference>
<dbReference type="Proteomes" id="UP000317316">
    <property type="component" value="Unassembled WGS sequence"/>
</dbReference>
<accession>A0A544T1F9</accession>
<keyword evidence="4" id="KW-1185">Reference proteome</keyword>
<dbReference type="InterPro" id="IPR009936">
    <property type="entry name" value="DUF1468"/>
</dbReference>
<keyword evidence="1" id="KW-0472">Membrane</keyword>
<keyword evidence="1" id="KW-0812">Transmembrane</keyword>
<evidence type="ECO:0000313" key="3">
    <source>
        <dbReference type="EMBL" id="TQR11284.1"/>
    </source>
</evidence>
<dbReference type="RefSeq" id="WP_142539730.1">
    <property type="nucleotide sequence ID" value="NZ_BMIE01000007.1"/>
</dbReference>
<feature type="transmembrane region" description="Helical" evidence="1">
    <location>
        <begin position="40"/>
        <end position="58"/>
    </location>
</feature>
<name>A0A544T1F9_9BACI</name>
<proteinExistence type="predicted"/>
<comment type="caution">
    <text evidence="3">The sequence shown here is derived from an EMBL/GenBank/DDBJ whole genome shotgun (WGS) entry which is preliminary data.</text>
</comment>
<feature type="transmembrane region" description="Helical" evidence="1">
    <location>
        <begin position="117"/>
        <end position="135"/>
    </location>
</feature>
<feature type="domain" description="DUF1468" evidence="2">
    <location>
        <begin position="8"/>
        <end position="144"/>
    </location>
</feature>
<evidence type="ECO:0000256" key="1">
    <source>
        <dbReference type="SAM" id="Phobius"/>
    </source>
</evidence>
<organism evidence="3 4">
    <name type="scientific">Psychrobacillus lasiicapitis</name>
    <dbReference type="NCBI Taxonomy" id="1636719"/>
    <lineage>
        <taxon>Bacteria</taxon>
        <taxon>Bacillati</taxon>
        <taxon>Bacillota</taxon>
        <taxon>Bacilli</taxon>
        <taxon>Bacillales</taxon>
        <taxon>Bacillaceae</taxon>
        <taxon>Psychrobacillus</taxon>
    </lineage>
</organism>
<dbReference type="AlphaFoldDB" id="A0A544T1F9"/>
<protein>
    <submittedName>
        <fullName evidence="3">Tripartite tricarboxylate transporter TctB family protein</fullName>
    </submittedName>
</protein>